<comment type="caution">
    <text evidence="2">The sequence shown here is derived from an EMBL/GenBank/DDBJ whole genome shotgun (WGS) entry which is preliminary data.</text>
</comment>
<feature type="transmembrane region" description="Helical" evidence="1">
    <location>
        <begin position="55"/>
        <end position="78"/>
    </location>
</feature>
<sequence length="80" mass="8536">MDLLTILLLVIAGVSIIGVIMTYALGKEQKARKGPNDSGVPQPIAKHKVALNPVFMAYILFTIIIVAVIAIAATYWGATQ</sequence>
<evidence type="ECO:0000256" key="1">
    <source>
        <dbReference type="SAM" id="Phobius"/>
    </source>
</evidence>
<protein>
    <submittedName>
        <fullName evidence="2">Uncharacterized protein</fullName>
    </submittedName>
</protein>
<organism evidence="2 3">
    <name type="scientific">Marinicrinis lubricantis</name>
    <dbReference type="NCBI Taxonomy" id="2086470"/>
    <lineage>
        <taxon>Bacteria</taxon>
        <taxon>Bacillati</taxon>
        <taxon>Bacillota</taxon>
        <taxon>Bacilli</taxon>
        <taxon>Bacillales</taxon>
        <taxon>Paenibacillaceae</taxon>
    </lineage>
</organism>
<reference evidence="3" key="1">
    <citation type="journal article" date="2019" name="Int. J. Syst. Evol. Microbiol.">
        <title>The Global Catalogue of Microorganisms (GCM) 10K type strain sequencing project: providing services to taxonomists for standard genome sequencing and annotation.</title>
        <authorList>
            <consortium name="The Broad Institute Genomics Platform"/>
            <consortium name="The Broad Institute Genome Sequencing Center for Infectious Disease"/>
            <person name="Wu L."/>
            <person name="Ma J."/>
        </authorList>
    </citation>
    <scope>NUCLEOTIDE SEQUENCE [LARGE SCALE GENOMIC DNA]</scope>
    <source>
        <strain evidence="3">CCM 8749</strain>
    </source>
</reference>
<dbReference type="EMBL" id="JBHSQV010000186">
    <property type="protein sequence ID" value="MFC5989046.1"/>
    <property type="molecule type" value="Genomic_DNA"/>
</dbReference>
<evidence type="ECO:0000313" key="2">
    <source>
        <dbReference type="EMBL" id="MFC5989046.1"/>
    </source>
</evidence>
<evidence type="ECO:0000313" key="3">
    <source>
        <dbReference type="Proteomes" id="UP001596250"/>
    </source>
</evidence>
<keyword evidence="1" id="KW-1133">Transmembrane helix</keyword>
<keyword evidence="1" id="KW-0812">Transmembrane</keyword>
<proteinExistence type="predicted"/>
<name>A0ABW1IVH3_9BACL</name>
<keyword evidence="1" id="KW-0472">Membrane</keyword>
<accession>A0ABW1IVH3</accession>
<gene>
    <name evidence="2" type="ORF">ACFPXP_21795</name>
</gene>
<dbReference type="Proteomes" id="UP001596250">
    <property type="component" value="Unassembled WGS sequence"/>
</dbReference>
<keyword evidence="3" id="KW-1185">Reference proteome</keyword>
<feature type="transmembrane region" description="Helical" evidence="1">
    <location>
        <begin position="6"/>
        <end position="26"/>
    </location>
</feature>
<dbReference type="RefSeq" id="WP_379896595.1">
    <property type="nucleotide sequence ID" value="NZ_CBCSCT010000005.1"/>
</dbReference>